<dbReference type="InterPro" id="IPR036852">
    <property type="entry name" value="Peptidase_S8/S53_dom_sf"/>
</dbReference>
<dbReference type="PANTHER" id="PTHR43399">
    <property type="entry name" value="SUBTILISIN-RELATED"/>
    <property type="match status" value="1"/>
</dbReference>
<dbReference type="InterPro" id="IPR015500">
    <property type="entry name" value="Peptidase_S8_subtilisin-rel"/>
</dbReference>
<dbReference type="PROSITE" id="PS51892">
    <property type="entry name" value="SUBTILASE"/>
    <property type="match status" value="1"/>
</dbReference>
<organism evidence="9 10">
    <name type="scientific">Streptomyces cinnabarinus</name>
    <dbReference type="NCBI Taxonomy" id="67287"/>
    <lineage>
        <taxon>Bacteria</taxon>
        <taxon>Bacillati</taxon>
        <taxon>Actinomycetota</taxon>
        <taxon>Actinomycetes</taxon>
        <taxon>Kitasatosporales</taxon>
        <taxon>Streptomycetaceae</taxon>
        <taxon>Streptomyces</taxon>
    </lineage>
</organism>
<dbReference type="PANTHER" id="PTHR43399:SF4">
    <property type="entry name" value="CELL WALL-ASSOCIATED PROTEASE"/>
    <property type="match status" value="1"/>
</dbReference>
<dbReference type="PRINTS" id="PR00723">
    <property type="entry name" value="SUBTILISIN"/>
</dbReference>
<comment type="similarity">
    <text evidence="1 5 6">Belongs to the peptidase S8 family.</text>
</comment>
<keyword evidence="7" id="KW-0732">Signal</keyword>
<dbReference type="InterPro" id="IPR023827">
    <property type="entry name" value="Peptidase_S8_Asp-AS"/>
</dbReference>
<feature type="chain" id="PRO_5047470079" evidence="7">
    <location>
        <begin position="31"/>
        <end position="1167"/>
    </location>
</feature>
<keyword evidence="2 5" id="KW-0645">Protease</keyword>
<keyword evidence="3 5" id="KW-0378">Hydrolase</keyword>
<evidence type="ECO:0000256" key="5">
    <source>
        <dbReference type="PROSITE-ProRule" id="PRU01240"/>
    </source>
</evidence>
<evidence type="ECO:0000256" key="4">
    <source>
        <dbReference type="ARBA" id="ARBA00022825"/>
    </source>
</evidence>
<sequence length="1167" mass="122323">MHTLRREPRAVRLPRPHPAAVAAISAAALAALLLPAGLPATGADQGPRPFTPSDTAGPGERTVRTVTLITGDQVTVVPGAQDKPEALIAPGPGREHIAMIREVTQGKDGKPHLSVIPADAVRLLAAGKLDRRLFDVTAQAETWSDAHHGAKAGGPGVAAILTYRGKPPAQPPGAADGVRQTHRFTGINSASVEIKAQRAGELWDAVTRRYGSVRTLAPGLAKVWLDGRSELADDVSNGQIGAPAAWEAGYTGKGVKIAVLDSGIDANHPDFAKKILDSRDFSDSPDGVEDTVGHGTHVASIAAGSGAASAGKFRGVAPDADLLIGRVCGTSYCDDSAVLAGMEWAAQSGADIVNLSLGQDGGDGTDPMELAVDRLSEKYGTLFVAAVGNSFCRPGTAASPATAAAALAVGSVDPSDNPSWFTSCGPRRGDGGVKPDLGAPGEDIAAARAAGTTMGEVVDEHYVRSSGTSMATPHVAGAAALLKQRHRDWTGAQLKAALVSAADPHTDASVFHTGTGRLDVPRALNQSVYAETSGVGFGLLRYPQRELPAVHRTVTYCNTGDSAVDLDLSASLATGDGTPLPDGALTLSVDRLTVPAGGTAQVRLTLDPAKLDDSAVGELSGRLKAYAGTSRVVTALGAVVEPESYDVTVKGIDRDGKSVSDELPQYLGVFTQNSRYMSDVSPEFKNGRATFRIPVGTYSINSILVTPDPAQPAELQPGTMAIRPDTVVDRDRTITLDARAGKPVTATASDRPRAQRQYGELAALMRNDEADHSLSLNFGSIGGAPMYAVPVRTKASTLVFGHNAVLISPDDAPDPRTYYLAYPPTGGGIPQRLTFSSKDSELGTDRARYRAQGMKATGGRGEAPWYLPDQVFGVAVLHDIPLPGNRTELFTPGPGDGTKGAEWSDYLFPRPSGTPYGLPDGIILGERARKAGDTFRQDWNAPVIGPDMDLHLWNNGVVRFGNAIQTLIGPFSPNEPNHGSPAIVQSQFSRGTMVLSKDGKEIGRGPVPGLGFFGGLPPEKGRYTLTMDAHRTVAWSQLAPRVTTEWSWESEEAPLANQPLLNATVSGDFDELGRAPAFSWFSLQVTAAAQKGAPAATLDDLSVEISFDDGETWERAWIQERHGNTAKVAVFNHALGSGTDFASLRVKASDTAGGTVEQTVIRAYGLE</sequence>
<protein>
    <submittedName>
        <fullName evidence="9">S8 family serine peptidase</fullName>
    </submittedName>
</protein>
<dbReference type="InterPro" id="IPR023828">
    <property type="entry name" value="Peptidase_S8_Ser-AS"/>
</dbReference>
<evidence type="ECO:0000313" key="10">
    <source>
        <dbReference type="Proteomes" id="UP001164439"/>
    </source>
</evidence>
<dbReference type="EMBL" id="CP114413">
    <property type="protein sequence ID" value="WAZ26986.1"/>
    <property type="molecule type" value="Genomic_DNA"/>
</dbReference>
<reference evidence="9" key="1">
    <citation type="submission" date="2022-12" db="EMBL/GenBank/DDBJ databases">
        <authorList>
            <person name="Ruckert C."/>
            <person name="Busche T."/>
            <person name="Kalinowski J."/>
            <person name="Wittmann C."/>
        </authorList>
    </citation>
    <scope>NUCLEOTIDE SEQUENCE</scope>
    <source>
        <strain evidence="9">DSM 40467</strain>
    </source>
</reference>
<dbReference type="Proteomes" id="UP001164439">
    <property type="component" value="Chromosome"/>
</dbReference>
<evidence type="ECO:0000256" key="1">
    <source>
        <dbReference type="ARBA" id="ARBA00011073"/>
    </source>
</evidence>
<keyword evidence="10" id="KW-1185">Reference proteome</keyword>
<evidence type="ECO:0000256" key="3">
    <source>
        <dbReference type="ARBA" id="ARBA00022801"/>
    </source>
</evidence>
<dbReference type="InterPro" id="IPR000209">
    <property type="entry name" value="Peptidase_S8/S53_dom"/>
</dbReference>
<accession>A0ABY7KQY8</accession>
<evidence type="ECO:0000259" key="8">
    <source>
        <dbReference type="Pfam" id="PF00082"/>
    </source>
</evidence>
<dbReference type="PROSITE" id="PS00136">
    <property type="entry name" value="SUBTILASE_ASP"/>
    <property type="match status" value="1"/>
</dbReference>
<dbReference type="Pfam" id="PF00082">
    <property type="entry name" value="Peptidase_S8"/>
    <property type="match status" value="1"/>
</dbReference>
<gene>
    <name evidence="9" type="ORF">STRCI_000142</name>
</gene>
<feature type="domain" description="Peptidase S8/S53" evidence="8">
    <location>
        <begin position="252"/>
        <end position="508"/>
    </location>
</feature>
<dbReference type="Gene3D" id="3.40.50.200">
    <property type="entry name" value="Peptidase S8/S53 domain"/>
    <property type="match status" value="1"/>
</dbReference>
<feature type="active site" description="Charge relay system" evidence="5">
    <location>
        <position position="469"/>
    </location>
</feature>
<feature type="active site" description="Charge relay system" evidence="5">
    <location>
        <position position="261"/>
    </location>
</feature>
<dbReference type="RefSeq" id="WP_269664458.1">
    <property type="nucleotide sequence ID" value="NZ_CP114413.1"/>
</dbReference>
<dbReference type="SUPFAM" id="SSF52743">
    <property type="entry name" value="Subtilisin-like"/>
    <property type="match status" value="1"/>
</dbReference>
<feature type="active site" description="Charge relay system" evidence="5">
    <location>
        <position position="294"/>
    </location>
</feature>
<proteinExistence type="inferred from homology"/>
<dbReference type="PROSITE" id="PS00138">
    <property type="entry name" value="SUBTILASE_SER"/>
    <property type="match status" value="1"/>
</dbReference>
<feature type="signal peptide" evidence="7">
    <location>
        <begin position="1"/>
        <end position="30"/>
    </location>
</feature>
<keyword evidence="4 5" id="KW-0720">Serine protease</keyword>
<dbReference type="InterPro" id="IPR022398">
    <property type="entry name" value="Peptidase_S8_His-AS"/>
</dbReference>
<evidence type="ECO:0000256" key="7">
    <source>
        <dbReference type="SAM" id="SignalP"/>
    </source>
</evidence>
<evidence type="ECO:0000313" key="9">
    <source>
        <dbReference type="EMBL" id="WAZ26986.1"/>
    </source>
</evidence>
<dbReference type="PROSITE" id="PS00137">
    <property type="entry name" value="SUBTILASE_HIS"/>
    <property type="match status" value="1"/>
</dbReference>
<name>A0ABY7KQY8_9ACTN</name>
<dbReference type="InterPro" id="IPR051048">
    <property type="entry name" value="Peptidase_S8/S53_subtilisin"/>
</dbReference>
<evidence type="ECO:0000256" key="6">
    <source>
        <dbReference type="RuleBase" id="RU003355"/>
    </source>
</evidence>
<evidence type="ECO:0000256" key="2">
    <source>
        <dbReference type="ARBA" id="ARBA00022670"/>
    </source>
</evidence>